<dbReference type="Pfam" id="PF18759">
    <property type="entry name" value="Plavaka"/>
    <property type="match status" value="1"/>
</dbReference>
<dbReference type="AlphaFoldDB" id="A0A369JU94"/>
<sequence length="630" mass="71641">MECFACGRIFSQENALRNHQKGCKKSKKRLSSALASAKECWSSRKRPRLGIHDVDIQERALLLVDSSSSDNVALGSSSFTPNLRSCSGIERVISFPDSSESNLEFENTSVQVNLVHATGPTSDPEIDMRSIAERKPQRARNLPKRYRDILPAPLPPIPPQQLTPESPLHTVPYNTRQAYEPFRTPRNVFGLSRLYTGEAPPTHDPEQLFSLNELSELPEMDDAIQDQESSLSSHPSSLSTKPYGPYPNKTSFLLGDWYWSNGPQKSQKDFESLISIIGAPDFKPADVCETRWGAINSALAESQFEGEEWEDEEFGWTSTPVTISVPITRMAMYPGPKNYTIPGFYHRSITSVIREKLHNLTDNPHFHYEPFELHWQPPESDLNTRVYGEAYTSPEFLRLHKELQESPKEPGCNLPRVVLALMFWSDSTHLTAFGNAKLWPLYMGFGNESKYRCSKPSLHLLEHVAYFEKLPDSFKDFAAEYIGGKGPNGPLLTHCHRELLHAQWRILLDDAFMEAYRHGLVISCLDGIARRFYPRIFTYSADYPEKILMAGIRNLGKCPCPRCLIPMENVPNLGIVRDRQQRKTMARMDDDQRRGKVSSAWHIIYDLNRPVESEAVQDILKPKSLFPTLV</sequence>
<dbReference type="InParanoid" id="A0A369JU94"/>
<accession>A0A369JU94</accession>
<dbReference type="OrthoDB" id="3208495at2759"/>
<evidence type="ECO:0000256" key="1">
    <source>
        <dbReference type="PROSITE-ProRule" id="PRU00042"/>
    </source>
</evidence>
<keyword evidence="1" id="KW-0479">Metal-binding</keyword>
<dbReference type="InterPro" id="IPR013087">
    <property type="entry name" value="Znf_C2H2_type"/>
</dbReference>
<comment type="caution">
    <text evidence="3">The sequence shown here is derived from an EMBL/GenBank/DDBJ whole genome shotgun (WGS) entry which is preliminary data.</text>
</comment>
<gene>
    <name evidence="3" type="ORF">Hypma_009820</name>
</gene>
<dbReference type="PROSITE" id="PS50157">
    <property type="entry name" value="ZINC_FINGER_C2H2_2"/>
    <property type="match status" value="1"/>
</dbReference>
<evidence type="ECO:0000313" key="3">
    <source>
        <dbReference type="EMBL" id="RDB22904.1"/>
    </source>
</evidence>
<proteinExistence type="predicted"/>
<keyword evidence="1" id="KW-0863">Zinc-finger</keyword>
<dbReference type="InterPro" id="IPR041078">
    <property type="entry name" value="Plavaka"/>
</dbReference>
<keyword evidence="4" id="KW-1185">Reference proteome</keyword>
<keyword evidence="1" id="KW-0862">Zinc</keyword>
<name>A0A369JU94_HYPMA</name>
<feature type="domain" description="C2H2-type" evidence="2">
    <location>
        <begin position="1"/>
        <end position="29"/>
    </location>
</feature>
<organism evidence="3 4">
    <name type="scientific">Hypsizygus marmoreus</name>
    <name type="common">White beech mushroom</name>
    <name type="synonym">Agaricus marmoreus</name>
    <dbReference type="NCBI Taxonomy" id="39966"/>
    <lineage>
        <taxon>Eukaryota</taxon>
        <taxon>Fungi</taxon>
        <taxon>Dikarya</taxon>
        <taxon>Basidiomycota</taxon>
        <taxon>Agaricomycotina</taxon>
        <taxon>Agaricomycetes</taxon>
        <taxon>Agaricomycetidae</taxon>
        <taxon>Agaricales</taxon>
        <taxon>Tricholomatineae</taxon>
        <taxon>Lyophyllaceae</taxon>
        <taxon>Hypsizygus</taxon>
    </lineage>
</organism>
<dbReference type="Proteomes" id="UP000076154">
    <property type="component" value="Unassembled WGS sequence"/>
</dbReference>
<evidence type="ECO:0000259" key="2">
    <source>
        <dbReference type="PROSITE" id="PS50157"/>
    </source>
</evidence>
<protein>
    <recommendedName>
        <fullName evidence="2">C2H2-type domain-containing protein</fullName>
    </recommendedName>
</protein>
<dbReference type="EMBL" id="LUEZ02000048">
    <property type="protein sequence ID" value="RDB22904.1"/>
    <property type="molecule type" value="Genomic_DNA"/>
</dbReference>
<reference evidence="3" key="1">
    <citation type="submission" date="2018-04" db="EMBL/GenBank/DDBJ databases">
        <title>Whole genome sequencing of Hypsizygus marmoreus.</title>
        <authorList>
            <person name="Choi I.-G."/>
            <person name="Min B."/>
            <person name="Kim J.-G."/>
            <person name="Kim S."/>
            <person name="Oh Y.-L."/>
            <person name="Kong W.-S."/>
            <person name="Park H."/>
            <person name="Jeong J."/>
            <person name="Song E.-S."/>
        </authorList>
    </citation>
    <scope>NUCLEOTIDE SEQUENCE [LARGE SCALE GENOMIC DNA]</scope>
    <source>
        <strain evidence="3">51987-8</strain>
    </source>
</reference>
<dbReference type="GO" id="GO:0008270">
    <property type="term" value="F:zinc ion binding"/>
    <property type="evidence" value="ECO:0007669"/>
    <property type="project" value="UniProtKB-KW"/>
</dbReference>
<evidence type="ECO:0000313" key="4">
    <source>
        <dbReference type="Proteomes" id="UP000076154"/>
    </source>
</evidence>
<dbReference type="STRING" id="39966.A0A369JU94"/>